<keyword evidence="5" id="KW-1185">Reference proteome</keyword>
<gene>
    <name evidence="4" type="ORF">M9R32_11835</name>
</gene>
<dbReference type="Proteomes" id="UP001152173">
    <property type="component" value="Unassembled WGS sequence"/>
</dbReference>
<comment type="caution">
    <text evidence="4">The sequence shown here is derived from an EMBL/GenBank/DDBJ whole genome shotgun (WGS) entry which is preliminary data.</text>
</comment>
<evidence type="ECO:0000313" key="4">
    <source>
        <dbReference type="EMBL" id="MCZ8537875.1"/>
    </source>
</evidence>
<dbReference type="Pfam" id="PF12690">
    <property type="entry name" value="BsuPI"/>
    <property type="match status" value="1"/>
</dbReference>
<dbReference type="AlphaFoldDB" id="A0A9X3LH51"/>
<feature type="domain" description="Intracellular proteinase inhibitor BsuPI" evidence="3">
    <location>
        <begin position="51"/>
        <end position="149"/>
    </location>
</feature>
<name>A0A9X3LH51_9BACL</name>
<dbReference type="InterPro" id="IPR020481">
    <property type="entry name" value="Intracell_prot_inh_BsuPI"/>
</dbReference>
<feature type="chain" id="PRO_5040790195" description="Intracellular proteinase inhibitor BsuPI domain-containing protein" evidence="2">
    <location>
        <begin position="19"/>
        <end position="242"/>
    </location>
</feature>
<evidence type="ECO:0000259" key="3">
    <source>
        <dbReference type="Pfam" id="PF12690"/>
    </source>
</evidence>
<proteinExistence type="predicted"/>
<evidence type="ECO:0000313" key="5">
    <source>
        <dbReference type="Proteomes" id="UP001152173"/>
    </source>
</evidence>
<protein>
    <recommendedName>
        <fullName evidence="3">Intracellular proteinase inhibitor BsuPI domain-containing protein</fullName>
    </recommendedName>
</protein>
<evidence type="ECO:0000256" key="2">
    <source>
        <dbReference type="SAM" id="SignalP"/>
    </source>
</evidence>
<sequence>MKNVLRFFSTAVIIIAMAGCGTTADTSEPGKVNTGSGNENSGIVEGSVVPSLTEESTDGAHQYVFQLKNDKETDVKLSMNSSQFFDYQLIDSSNTVVYKDSDNKMYTQMLQEKILKPGEVLEMKFDATEGLAKLPAGEYKLEVWSTANEAEEWKASTEVTWDGSEDAASTGGKLKVEESSVTYVGRQDVNSIEVKNDKNEPEAMRLSETAKPFFDELEEGVKIKVFYVIIDGQKVIQNAEKQ</sequence>
<keyword evidence="2" id="KW-0732">Signal</keyword>
<dbReference type="Gene3D" id="2.60.40.2360">
    <property type="entry name" value="Intracellular proteinase inhibitor BsuPI"/>
    <property type="match status" value="1"/>
</dbReference>
<dbReference type="InterPro" id="IPR038144">
    <property type="entry name" value="IPI"/>
</dbReference>
<evidence type="ECO:0000256" key="1">
    <source>
        <dbReference type="SAM" id="MobiDB-lite"/>
    </source>
</evidence>
<accession>A0A9X3LH51</accession>
<dbReference type="PROSITE" id="PS51257">
    <property type="entry name" value="PROKAR_LIPOPROTEIN"/>
    <property type="match status" value="1"/>
</dbReference>
<dbReference type="EMBL" id="JAMKBJ010000010">
    <property type="protein sequence ID" value="MCZ8537875.1"/>
    <property type="molecule type" value="Genomic_DNA"/>
</dbReference>
<dbReference type="RefSeq" id="WP_269926944.1">
    <property type="nucleotide sequence ID" value="NZ_JAMKBJ010000010.1"/>
</dbReference>
<feature type="region of interest" description="Disordered" evidence="1">
    <location>
        <begin position="25"/>
        <end position="44"/>
    </location>
</feature>
<reference evidence="4" key="1">
    <citation type="submission" date="2022-05" db="EMBL/GenBank/DDBJ databases">
        <authorList>
            <person name="Colautti A."/>
            <person name="Iacumin L."/>
        </authorList>
    </citation>
    <scope>NUCLEOTIDE SEQUENCE</scope>
    <source>
        <strain evidence="4">SK 55</strain>
    </source>
</reference>
<feature type="signal peptide" evidence="2">
    <location>
        <begin position="1"/>
        <end position="18"/>
    </location>
</feature>
<organism evidence="4 5">
    <name type="scientific">Paenisporosarcina quisquiliarum</name>
    <dbReference type="NCBI Taxonomy" id="365346"/>
    <lineage>
        <taxon>Bacteria</taxon>
        <taxon>Bacillati</taxon>
        <taxon>Bacillota</taxon>
        <taxon>Bacilli</taxon>
        <taxon>Bacillales</taxon>
        <taxon>Caryophanaceae</taxon>
        <taxon>Paenisporosarcina</taxon>
    </lineage>
</organism>